<dbReference type="GO" id="GO:0017156">
    <property type="term" value="P:calcium-ion regulated exocytosis"/>
    <property type="evidence" value="ECO:0007669"/>
    <property type="project" value="TreeGrafter"/>
</dbReference>
<evidence type="ECO:0000259" key="4">
    <source>
        <dbReference type="PROSITE" id="PS50222"/>
    </source>
</evidence>
<dbReference type="Pfam" id="PF13202">
    <property type="entry name" value="EF-hand_5"/>
    <property type="match status" value="2"/>
</dbReference>
<dbReference type="Proteomes" id="UP000595897">
    <property type="component" value="Chromosome"/>
</dbReference>
<dbReference type="Gene3D" id="1.10.238.10">
    <property type="entry name" value="EF-hand"/>
    <property type="match status" value="2"/>
</dbReference>
<sequence>MIQSINSNSSYLTLHSNNKLLKKLAEESNTQTKVTSLDETALNGTESEDSNNVTSTGKATLSMGDLMGMLHHYMKPKMAASTSSDEDTEAADDTSTTEETEATLLDQSQETGKSQTTTNSTLGSIDADGDGTISEDEYNKLISQLGIKDALSAKDFFSEFDTDGDGEITSTEMDAKRPMGPPPQKLETQVSNIDTDGDGTISTDEYESLLSQLNVSNALSSEDFFKEYDTNSDGEISLDEIESAQSNLNQNQSKNYGKLAANTLNAYENNYEYTFGSESTNTSNIA</sequence>
<evidence type="ECO:0000256" key="2">
    <source>
        <dbReference type="ARBA" id="ARBA00022737"/>
    </source>
</evidence>
<dbReference type="SUPFAM" id="SSF47473">
    <property type="entry name" value="EF-hand"/>
    <property type="match status" value="1"/>
</dbReference>
<feature type="region of interest" description="Disordered" evidence="3">
    <location>
        <begin position="27"/>
        <end position="59"/>
    </location>
</feature>
<accession>A0A7R7EIH5</accession>
<feature type="domain" description="EF-hand" evidence="4">
    <location>
        <begin position="181"/>
        <end position="216"/>
    </location>
</feature>
<dbReference type="Pfam" id="PF13499">
    <property type="entry name" value="EF-hand_7"/>
    <property type="match status" value="1"/>
</dbReference>
<proteinExistence type="predicted"/>
<dbReference type="CDD" id="cd00051">
    <property type="entry name" value="EFh"/>
    <property type="match status" value="2"/>
</dbReference>
<dbReference type="PROSITE" id="PS50222">
    <property type="entry name" value="EF_HAND_2"/>
    <property type="match status" value="3"/>
</dbReference>
<protein>
    <recommendedName>
        <fullName evidence="4">EF-hand domain-containing protein</fullName>
    </recommendedName>
</protein>
<feature type="compositionally biased region" description="Polar residues" evidence="3">
    <location>
        <begin position="105"/>
        <end position="123"/>
    </location>
</feature>
<dbReference type="InterPro" id="IPR002048">
    <property type="entry name" value="EF_hand_dom"/>
</dbReference>
<feature type="compositionally biased region" description="Acidic residues" evidence="3">
    <location>
        <begin position="84"/>
        <end position="101"/>
    </location>
</feature>
<evidence type="ECO:0000256" key="1">
    <source>
        <dbReference type="ARBA" id="ARBA00022723"/>
    </source>
</evidence>
<dbReference type="AlphaFoldDB" id="A0A7R7EIH5"/>
<dbReference type="EMBL" id="AP024169">
    <property type="protein sequence ID" value="BCN29397.1"/>
    <property type="molecule type" value="Genomic_DNA"/>
</dbReference>
<dbReference type="RefSeq" id="WP_271714677.1">
    <property type="nucleotide sequence ID" value="NZ_AP024169.1"/>
</dbReference>
<dbReference type="InterPro" id="IPR018247">
    <property type="entry name" value="EF_Hand_1_Ca_BS"/>
</dbReference>
<dbReference type="SMART" id="SM00054">
    <property type="entry name" value="EFh"/>
    <property type="match status" value="4"/>
</dbReference>
<evidence type="ECO:0000313" key="5">
    <source>
        <dbReference type="EMBL" id="BCN29397.1"/>
    </source>
</evidence>
<dbReference type="PANTHER" id="PTHR10827:SF98">
    <property type="entry name" value="45 KDA CALCIUM-BINDING PROTEIN"/>
    <property type="match status" value="1"/>
</dbReference>
<dbReference type="PROSITE" id="PS00018">
    <property type="entry name" value="EF_HAND_1"/>
    <property type="match status" value="3"/>
</dbReference>
<feature type="domain" description="EF-hand" evidence="4">
    <location>
        <begin position="222"/>
        <end position="251"/>
    </location>
</feature>
<dbReference type="KEGG" id="ahb:bsdtb5_06920"/>
<keyword evidence="2" id="KW-0677">Repeat</keyword>
<organism evidence="5 6">
    <name type="scientific">Anaeromicropila herbilytica</name>
    <dbReference type="NCBI Taxonomy" id="2785025"/>
    <lineage>
        <taxon>Bacteria</taxon>
        <taxon>Bacillati</taxon>
        <taxon>Bacillota</taxon>
        <taxon>Clostridia</taxon>
        <taxon>Lachnospirales</taxon>
        <taxon>Lachnospiraceae</taxon>
        <taxon>Anaeromicropila</taxon>
    </lineage>
</organism>
<evidence type="ECO:0000313" key="6">
    <source>
        <dbReference type="Proteomes" id="UP000595897"/>
    </source>
</evidence>
<gene>
    <name evidence="5" type="ORF">bsdtb5_06920</name>
</gene>
<dbReference type="InterPro" id="IPR011992">
    <property type="entry name" value="EF-hand-dom_pair"/>
</dbReference>
<evidence type="ECO:0000256" key="3">
    <source>
        <dbReference type="SAM" id="MobiDB-lite"/>
    </source>
</evidence>
<dbReference type="PANTHER" id="PTHR10827">
    <property type="entry name" value="RETICULOCALBIN"/>
    <property type="match status" value="1"/>
</dbReference>
<dbReference type="GO" id="GO:0005509">
    <property type="term" value="F:calcium ion binding"/>
    <property type="evidence" value="ECO:0007669"/>
    <property type="project" value="InterPro"/>
</dbReference>
<reference evidence="5 6" key="1">
    <citation type="submission" date="2020-11" db="EMBL/GenBank/DDBJ databases">
        <title>Draft genome sequencing of a Lachnospiraceae strain isolated from anoxic soil subjected to BSD treatment.</title>
        <authorList>
            <person name="Uek A."/>
            <person name="Tonouchi A."/>
        </authorList>
    </citation>
    <scope>NUCLEOTIDE SEQUENCE [LARGE SCALE GENOMIC DNA]</scope>
    <source>
        <strain evidence="5 6">TB5</strain>
    </source>
</reference>
<name>A0A7R7EIH5_9FIRM</name>
<feature type="region of interest" description="Disordered" evidence="3">
    <location>
        <begin position="158"/>
        <end position="197"/>
    </location>
</feature>
<keyword evidence="6" id="KW-1185">Reference proteome</keyword>
<feature type="domain" description="EF-hand" evidence="4">
    <location>
        <begin position="125"/>
        <end position="148"/>
    </location>
</feature>
<feature type="region of interest" description="Disordered" evidence="3">
    <location>
        <begin position="77"/>
        <end position="131"/>
    </location>
</feature>
<keyword evidence="1" id="KW-0479">Metal-binding</keyword>